<dbReference type="SUPFAM" id="SSF57610">
    <property type="entry name" value="Thyroglobulin type-1 domain"/>
    <property type="match status" value="2"/>
</dbReference>
<dbReference type="GO" id="GO:0004867">
    <property type="term" value="F:serine-type endopeptidase inhibitor activity"/>
    <property type="evidence" value="ECO:0007669"/>
    <property type="project" value="InterPro"/>
</dbReference>
<evidence type="ECO:0000256" key="3">
    <source>
        <dbReference type="ARBA" id="ARBA00022737"/>
    </source>
</evidence>
<dbReference type="EnsemblMetazoa" id="PPAI010591-RA">
    <property type="protein sequence ID" value="PPAI010591-PA"/>
    <property type="gene ID" value="PPAI010591"/>
</dbReference>
<dbReference type="PROSITE" id="PS51252">
    <property type="entry name" value="ANTISTASIN"/>
    <property type="match status" value="1"/>
</dbReference>
<dbReference type="SUPFAM" id="SSF57256">
    <property type="entry name" value="Elafin-like"/>
    <property type="match status" value="1"/>
</dbReference>
<organism evidence="6 7">
    <name type="scientific">Phlebotomus papatasi</name>
    <name type="common">Sandfly</name>
    <dbReference type="NCBI Taxonomy" id="29031"/>
    <lineage>
        <taxon>Eukaryota</taxon>
        <taxon>Metazoa</taxon>
        <taxon>Ecdysozoa</taxon>
        <taxon>Arthropoda</taxon>
        <taxon>Hexapoda</taxon>
        <taxon>Insecta</taxon>
        <taxon>Pterygota</taxon>
        <taxon>Neoptera</taxon>
        <taxon>Endopterygota</taxon>
        <taxon>Diptera</taxon>
        <taxon>Nematocera</taxon>
        <taxon>Psychodoidea</taxon>
        <taxon>Psychodidae</taxon>
        <taxon>Phlebotomus</taxon>
        <taxon>Phlebotomus</taxon>
    </lineage>
</organism>
<dbReference type="PANTHER" id="PTHR12352">
    <property type="entry name" value="SECRETED MODULAR CALCIUM-BINDING PROTEIN"/>
    <property type="match status" value="1"/>
</dbReference>
<dbReference type="Pfam" id="PF00086">
    <property type="entry name" value="Thyroglobulin_1"/>
    <property type="match status" value="2"/>
</dbReference>
<dbReference type="VEuPathDB" id="VectorBase:PPAPM1_003052"/>
<feature type="disulfide bond" evidence="5">
    <location>
        <begin position="32"/>
        <end position="39"/>
    </location>
</feature>
<dbReference type="InterPro" id="IPR051950">
    <property type="entry name" value="Dev_reg/Prot_inhib"/>
</dbReference>
<evidence type="ECO:0000256" key="1">
    <source>
        <dbReference type="ARBA" id="ARBA00004613"/>
    </source>
</evidence>
<evidence type="ECO:0000256" key="5">
    <source>
        <dbReference type="PROSITE-ProRule" id="PRU00500"/>
    </source>
</evidence>
<dbReference type="GO" id="GO:0007160">
    <property type="term" value="P:cell-matrix adhesion"/>
    <property type="evidence" value="ECO:0007669"/>
    <property type="project" value="TreeGrafter"/>
</dbReference>
<accession>A0A1B0DQ01</accession>
<dbReference type="SUPFAM" id="SSF57262">
    <property type="entry name" value="Leech antihemostatic proteins"/>
    <property type="match status" value="1"/>
</dbReference>
<dbReference type="Pfam" id="PF00095">
    <property type="entry name" value="WAP"/>
    <property type="match status" value="1"/>
</dbReference>
<dbReference type="VEuPathDB" id="VectorBase:PPAI010591"/>
<evidence type="ECO:0000313" key="6">
    <source>
        <dbReference type="EnsemblMetazoa" id="PPAI010591-PA"/>
    </source>
</evidence>
<dbReference type="PRINTS" id="PR00003">
    <property type="entry name" value="4DISULPHCORE"/>
</dbReference>
<dbReference type="Proteomes" id="UP000092462">
    <property type="component" value="Unassembled WGS sequence"/>
</dbReference>
<dbReference type="InterPro" id="IPR036645">
    <property type="entry name" value="Elafin-like_sf"/>
</dbReference>
<dbReference type="PROSITE" id="PS51162">
    <property type="entry name" value="THYROGLOBULIN_1_2"/>
    <property type="match status" value="2"/>
</dbReference>
<dbReference type="Pfam" id="PF14625">
    <property type="entry name" value="Lustrin_cystein"/>
    <property type="match status" value="1"/>
</dbReference>
<dbReference type="SMART" id="SM00211">
    <property type="entry name" value="TY"/>
    <property type="match status" value="2"/>
</dbReference>
<evidence type="ECO:0000256" key="4">
    <source>
        <dbReference type="ARBA" id="ARBA00023157"/>
    </source>
</evidence>
<protein>
    <submittedName>
        <fullName evidence="6">Uncharacterized protein</fullName>
    </submittedName>
</protein>
<dbReference type="InterPro" id="IPR000716">
    <property type="entry name" value="Thyroglobulin_1"/>
</dbReference>
<dbReference type="CDD" id="cd00191">
    <property type="entry name" value="TY"/>
    <property type="match status" value="2"/>
</dbReference>
<comment type="subcellular location">
    <subcellularLocation>
        <location evidence="1">Secreted</location>
    </subcellularLocation>
</comment>
<dbReference type="InterPro" id="IPR028150">
    <property type="entry name" value="Lustrin_cystein"/>
</dbReference>
<keyword evidence="7" id="KW-1185">Reference proteome</keyword>
<dbReference type="InterPro" id="IPR011061">
    <property type="entry name" value="Hirudin/antistatin"/>
</dbReference>
<comment type="caution">
    <text evidence="5">Lacks conserved residue(s) required for the propagation of feature annotation.</text>
</comment>
<reference evidence="6" key="1">
    <citation type="submission" date="2022-08" db="UniProtKB">
        <authorList>
            <consortium name="EnsemblMetazoa"/>
        </authorList>
    </citation>
    <scope>IDENTIFICATION</scope>
    <source>
        <strain evidence="6">Israel</strain>
    </source>
</reference>
<keyword evidence="4 5" id="KW-1015">Disulfide bond</keyword>
<dbReference type="SMART" id="SM00217">
    <property type="entry name" value="WAP"/>
    <property type="match status" value="1"/>
</dbReference>
<dbReference type="InterPro" id="IPR008197">
    <property type="entry name" value="WAP_dom"/>
</dbReference>
<dbReference type="Gene3D" id="2.10.22.10">
    <property type="entry name" value="Antistasin, domain 1"/>
    <property type="match status" value="1"/>
</dbReference>
<dbReference type="Gene3D" id="4.10.75.10">
    <property type="entry name" value="Elafin-like"/>
    <property type="match status" value="1"/>
</dbReference>
<dbReference type="GO" id="GO:0005615">
    <property type="term" value="C:extracellular space"/>
    <property type="evidence" value="ECO:0007669"/>
    <property type="project" value="TreeGrafter"/>
</dbReference>
<dbReference type="PROSITE" id="PS51390">
    <property type="entry name" value="WAP"/>
    <property type="match status" value="1"/>
</dbReference>
<dbReference type="GO" id="GO:0005604">
    <property type="term" value="C:basement membrane"/>
    <property type="evidence" value="ECO:0007669"/>
    <property type="project" value="TreeGrafter"/>
</dbReference>
<dbReference type="InterPro" id="IPR004094">
    <property type="entry name" value="Antistasin-like"/>
</dbReference>
<sequence length="325" mass="34724">MLSELLSVNEREGKGYIPQCDGPGGLFSIKQCSRNGLVCWCVDSKTGHKIKGTMGAASLVDCDGVENLIDLLTACQHLRRAESRRSRALSEQGGKPVRVPRCTEAGAFEPVQCSNDITGTECWCVDEYGVEIVGTRRDSEKEVDCQAVSRQCSASSCRMYCPAGFARDARSGCPVCQCRDPCEGITCPGSLSCHPQEVQCSNEPCPPVPTCKKARSLAEMCPVGQPLSIAGTIRPFLCGTDPGKPSCPPLYKCLVQLGNDYGVCCPASLKYEKPGQCPGVNHQEISPAAGLVCGIPCGHDLECPQLQKCCQTNGCGTNCQQPFND</sequence>
<dbReference type="PANTHER" id="PTHR12352:SF3">
    <property type="entry name" value="NIDOGEN-2"/>
    <property type="match status" value="1"/>
</dbReference>
<proteinExistence type="predicted"/>
<dbReference type="AlphaFoldDB" id="A0A1B0DQ01"/>
<name>A0A1B0DQ01_PHLPP</name>
<keyword evidence="2" id="KW-0964">Secreted</keyword>
<keyword evidence="3" id="KW-0677">Repeat</keyword>
<evidence type="ECO:0000313" key="7">
    <source>
        <dbReference type="Proteomes" id="UP000092462"/>
    </source>
</evidence>
<dbReference type="EMBL" id="AJVK01018694">
    <property type="status" value="NOT_ANNOTATED_CDS"/>
    <property type="molecule type" value="Genomic_DNA"/>
</dbReference>
<dbReference type="Gene3D" id="4.10.800.10">
    <property type="entry name" value="Thyroglobulin type-1"/>
    <property type="match status" value="2"/>
</dbReference>
<dbReference type="InterPro" id="IPR036857">
    <property type="entry name" value="Thyroglobulin_1_sf"/>
</dbReference>
<evidence type="ECO:0000256" key="2">
    <source>
        <dbReference type="ARBA" id="ARBA00022525"/>
    </source>
</evidence>
<dbReference type="Pfam" id="PF02822">
    <property type="entry name" value="Antistasin"/>
    <property type="match status" value="1"/>
</dbReference>